<evidence type="ECO:0008006" key="3">
    <source>
        <dbReference type="Google" id="ProtNLM"/>
    </source>
</evidence>
<proteinExistence type="predicted"/>
<organism evidence="1 2">
    <name type="scientific">Strongylus vulgaris</name>
    <name type="common">Blood worm</name>
    <dbReference type="NCBI Taxonomy" id="40348"/>
    <lineage>
        <taxon>Eukaryota</taxon>
        <taxon>Metazoa</taxon>
        <taxon>Ecdysozoa</taxon>
        <taxon>Nematoda</taxon>
        <taxon>Chromadorea</taxon>
        <taxon>Rhabditida</taxon>
        <taxon>Rhabditina</taxon>
        <taxon>Rhabditomorpha</taxon>
        <taxon>Strongyloidea</taxon>
        <taxon>Strongylidae</taxon>
        <taxon>Strongylus</taxon>
    </lineage>
</organism>
<evidence type="ECO:0000313" key="2">
    <source>
        <dbReference type="Proteomes" id="UP000270094"/>
    </source>
</evidence>
<accession>A0A3P7KIP3</accession>
<dbReference type="AlphaFoldDB" id="A0A3P7KIP3"/>
<reference evidence="1 2" key="1">
    <citation type="submission" date="2018-11" db="EMBL/GenBank/DDBJ databases">
        <authorList>
            <consortium name="Pathogen Informatics"/>
        </authorList>
    </citation>
    <scope>NUCLEOTIDE SEQUENCE [LARGE SCALE GENOMIC DNA]</scope>
</reference>
<dbReference type="Proteomes" id="UP000270094">
    <property type="component" value="Unassembled WGS sequence"/>
</dbReference>
<protein>
    <recommendedName>
        <fullName evidence="3">Endonuclease/exonuclease/phosphatase domain-containing protein</fullName>
    </recommendedName>
</protein>
<dbReference type="EMBL" id="UYYB01017841">
    <property type="protein sequence ID" value="VDM70845.1"/>
    <property type="molecule type" value="Genomic_DNA"/>
</dbReference>
<keyword evidence="2" id="KW-1185">Reference proteome</keyword>
<name>A0A3P7KIP3_STRVU</name>
<dbReference type="OrthoDB" id="5861804at2759"/>
<sequence length="104" mass="12127">MKKEHRRAWEPLNGTNHAEIDYILTNRRLSLLDVSLVPSFSNGSEHRLLRAKVRFSRKLEKKICHHFGGEREVVYDGVLEELLTTCDWPIEEDPTKDCDLLPRG</sequence>
<evidence type="ECO:0000313" key="1">
    <source>
        <dbReference type="EMBL" id="VDM70845.1"/>
    </source>
</evidence>
<gene>
    <name evidence="1" type="ORF">SVUK_LOCUS5843</name>
</gene>